<evidence type="ECO:0000256" key="2">
    <source>
        <dbReference type="SAM" id="MobiDB-lite"/>
    </source>
</evidence>
<feature type="domain" description="Tyrosine specific protein phosphatases" evidence="3">
    <location>
        <begin position="152"/>
        <end position="207"/>
    </location>
</feature>
<dbReference type="SUPFAM" id="SSF52799">
    <property type="entry name" value="(Phosphotyrosine protein) phosphatases II"/>
    <property type="match status" value="1"/>
</dbReference>
<reference evidence="4 5" key="1">
    <citation type="journal article" date="2019" name="Nat. Ecol. Evol.">
        <title>Megaphylogeny resolves global patterns of mushroom evolution.</title>
        <authorList>
            <person name="Varga T."/>
            <person name="Krizsan K."/>
            <person name="Foldi C."/>
            <person name="Dima B."/>
            <person name="Sanchez-Garcia M."/>
            <person name="Sanchez-Ramirez S."/>
            <person name="Szollosi G.J."/>
            <person name="Szarkandi J.G."/>
            <person name="Papp V."/>
            <person name="Albert L."/>
            <person name="Andreopoulos W."/>
            <person name="Angelini C."/>
            <person name="Antonin V."/>
            <person name="Barry K.W."/>
            <person name="Bougher N.L."/>
            <person name="Buchanan P."/>
            <person name="Buyck B."/>
            <person name="Bense V."/>
            <person name="Catcheside P."/>
            <person name="Chovatia M."/>
            <person name="Cooper J."/>
            <person name="Damon W."/>
            <person name="Desjardin D."/>
            <person name="Finy P."/>
            <person name="Geml J."/>
            <person name="Haridas S."/>
            <person name="Hughes K."/>
            <person name="Justo A."/>
            <person name="Karasinski D."/>
            <person name="Kautmanova I."/>
            <person name="Kiss B."/>
            <person name="Kocsube S."/>
            <person name="Kotiranta H."/>
            <person name="LaButti K.M."/>
            <person name="Lechner B.E."/>
            <person name="Liimatainen K."/>
            <person name="Lipzen A."/>
            <person name="Lukacs Z."/>
            <person name="Mihaltcheva S."/>
            <person name="Morgado L.N."/>
            <person name="Niskanen T."/>
            <person name="Noordeloos M.E."/>
            <person name="Ohm R.A."/>
            <person name="Ortiz-Santana B."/>
            <person name="Ovrebo C."/>
            <person name="Racz N."/>
            <person name="Riley R."/>
            <person name="Savchenko A."/>
            <person name="Shiryaev A."/>
            <person name="Soop K."/>
            <person name="Spirin V."/>
            <person name="Szebenyi C."/>
            <person name="Tomsovsky M."/>
            <person name="Tulloss R.E."/>
            <person name="Uehling J."/>
            <person name="Grigoriev I.V."/>
            <person name="Vagvolgyi C."/>
            <person name="Papp T."/>
            <person name="Martin F.M."/>
            <person name="Miettinen O."/>
            <person name="Hibbett D.S."/>
            <person name="Nagy L.G."/>
        </authorList>
    </citation>
    <scope>NUCLEOTIDE SEQUENCE [LARGE SCALE GENOMIC DNA]</scope>
    <source>
        <strain evidence="4 5">HHB13444</strain>
    </source>
</reference>
<evidence type="ECO:0000313" key="5">
    <source>
        <dbReference type="Proteomes" id="UP000308197"/>
    </source>
</evidence>
<dbReference type="AlphaFoldDB" id="A0A5C3PP35"/>
<keyword evidence="1" id="KW-0378">Hydrolase</keyword>
<protein>
    <submittedName>
        <fullName evidence="4">Phosphatases II</fullName>
    </submittedName>
</protein>
<evidence type="ECO:0000259" key="3">
    <source>
        <dbReference type="PROSITE" id="PS50056"/>
    </source>
</evidence>
<dbReference type="InterPro" id="IPR016130">
    <property type="entry name" value="Tyr_Pase_AS"/>
</dbReference>
<dbReference type="InterPro" id="IPR057023">
    <property type="entry name" value="PTP-SAK"/>
</dbReference>
<keyword evidence="5" id="KW-1185">Reference proteome</keyword>
<dbReference type="InterPro" id="IPR000387">
    <property type="entry name" value="Tyr_Pase_dom"/>
</dbReference>
<organism evidence="4 5">
    <name type="scientific">Polyporus arcularius HHB13444</name>
    <dbReference type="NCBI Taxonomy" id="1314778"/>
    <lineage>
        <taxon>Eukaryota</taxon>
        <taxon>Fungi</taxon>
        <taxon>Dikarya</taxon>
        <taxon>Basidiomycota</taxon>
        <taxon>Agaricomycotina</taxon>
        <taxon>Agaricomycetes</taxon>
        <taxon>Polyporales</taxon>
        <taxon>Polyporaceae</taxon>
        <taxon>Polyporus</taxon>
    </lineage>
</organism>
<dbReference type="PROSITE" id="PS00383">
    <property type="entry name" value="TYR_PHOSPHATASE_1"/>
    <property type="match status" value="1"/>
</dbReference>
<dbReference type="InterPro" id="IPR029021">
    <property type="entry name" value="Prot-tyrosine_phosphatase-like"/>
</dbReference>
<proteinExistence type="predicted"/>
<feature type="region of interest" description="Disordered" evidence="2">
    <location>
        <begin position="1"/>
        <end position="58"/>
    </location>
</feature>
<dbReference type="EMBL" id="ML211023">
    <property type="protein sequence ID" value="TFK91306.1"/>
    <property type="molecule type" value="Genomic_DNA"/>
</dbReference>
<sequence>MSVATEMSRASTSRASTSSTSTASTASMATQMATSIRLAHRPQSTTPPSPTVRVSRHRPRPIPNSYWATPYLVACEFPYCPLTPDQARIHTKQKLDALLLAGVRTFIDLTEPHELFPYHPHLTERCTVVGIDPRDVEYHNFPIRDRDLPDSVDLVRRIMGVLRDNEERGRISAVHCRGGIGRTGLIVGCWLVECGIAKDGDDALRMIAEEWKNVEKCKRYPLSPETGPQHEYVRTFERAAWIDEKHEVL</sequence>
<dbReference type="Proteomes" id="UP000308197">
    <property type="component" value="Unassembled WGS sequence"/>
</dbReference>
<dbReference type="PANTHER" id="PTHR23339">
    <property type="entry name" value="TYROSINE SPECIFIC PROTEIN PHOSPHATASE AND DUAL SPECIFICITY PROTEIN PHOSPHATASE"/>
    <property type="match status" value="1"/>
</dbReference>
<dbReference type="InterPro" id="IPR050561">
    <property type="entry name" value="PTP"/>
</dbReference>
<evidence type="ECO:0000256" key="1">
    <source>
        <dbReference type="ARBA" id="ARBA00022801"/>
    </source>
</evidence>
<accession>A0A5C3PP35</accession>
<dbReference type="PROSITE" id="PS50056">
    <property type="entry name" value="TYR_PHOSPHATASE_2"/>
    <property type="match status" value="1"/>
</dbReference>
<evidence type="ECO:0000313" key="4">
    <source>
        <dbReference type="EMBL" id="TFK91306.1"/>
    </source>
</evidence>
<gene>
    <name evidence="4" type="ORF">K466DRAFT_582932</name>
</gene>
<feature type="compositionally biased region" description="Low complexity" evidence="2">
    <location>
        <begin position="1"/>
        <end position="35"/>
    </location>
</feature>
<dbReference type="GO" id="GO:0016791">
    <property type="term" value="F:phosphatase activity"/>
    <property type="evidence" value="ECO:0007669"/>
    <property type="project" value="UniProtKB-ARBA"/>
</dbReference>
<dbReference type="Pfam" id="PF22784">
    <property type="entry name" value="PTP-SAK"/>
    <property type="match status" value="1"/>
</dbReference>
<dbReference type="InParanoid" id="A0A5C3PP35"/>
<name>A0A5C3PP35_9APHY</name>
<dbReference type="Gene3D" id="3.90.190.10">
    <property type="entry name" value="Protein tyrosine phosphatase superfamily"/>
    <property type="match status" value="1"/>
</dbReference>